<reference evidence="1" key="2">
    <citation type="submission" date="2021-01" db="UniProtKB">
        <authorList>
            <consortium name="EnsemblPlants"/>
        </authorList>
    </citation>
    <scope>IDENTIFICATION</scope>
</reference>
<dbReference type="EMBL" id="LRBV02000004">
    <property type="status" value="NOT_ANNOTATED_CDS"/>
    <property type="molecule type" value="Genomic_DNA"/>
</dbReference>
<evidence type="ECO:0000313" key="2">
    <source>
        <dbReference type="Proteomes" id="UP000594261"/>
    </source>
</evidence>
<dbReference type="Gene3D" id="2.60.40.10">
    <property type="entry name" value="Immunoglobulins"/>
    <property type="match status" value="1"/>
</dbReference>
<organism evidence="1 2">
    <name type="scientific">Quercus lobata</name>
    <name type="common">Valley oak</name>
    <dbReference type="NCBI Taxonomy" id="97700"/>
    <lineage>
        <taxon>Eukaryota</taxon>
        <taxon>Viridiplantae</taxon>
        <taxon>Streptophyta</taxon>
        <taxon>Embryophyta</taxon>
        <taxon>Tracheophyta</taxon>
        <taxon>Spermatophyta</taxon>
        <taxon>Magnoliopsida</taxon>
        <taxon>eudicotyledons</taxon>
        <taxon>Gunneridae</taxon>
        <taxon>Pentapetalae</taxon>
        <taxon>rosids</taxon>
        <taxon>fabids</taxon>
        <taxon>Fagales</taxon>
        <taxon>Fagaceae</taxon>
        <taxon>Quercus</taxon>
    </lineage>
</organism>
<sequence>MTLERLKETRINSPSSIAIITRDLVLNFSTQLILEFKDMNVLICGLTCMQYKFYVDGQWGYDESEHHVTSDYGIVNPLHLSMDDMDVDNDAFSACGESDIPYV</sequence>
<dbReference type="Proteomes" id="UP000594261">
    <property type="component" value="Chromosome 4"/>
</dbReference>
<protein>
    <submittedName>
        <fullName evidence="1">Uncharacterized protein</fullName>
    </submittedName>
</protein>
<dbReference type="AlphaFoldDB" id="A0A7N2LGR2"/>
<proteinExistence type="predicted"/>
<keyword evidence="2" id="KW-1185">Reference proteome</keyword>
<dbReference type="InParanoid" id="A0A7N2LGR2"/>
<dbReference type="InterPro" id="IPR013783">
    <property type="entry name" value="Ig-like_fold"/>
</dbReference>
<dbReference type="EnsemblPlants" id="QL04p059554:mrna">
    <property type="protein sequence ID" value="QL04p059554:mrna"/>
    <property type="gene ID" value="QL04p059554"/>
</dbReference>
<name>A0A7N2LGR2_QUELO</name>
<reference evidence="1 2" key="1">
    <citation type="journal article" date="2016" name="G3 (Bethesda)">
        <title>First Draft Assembly and Annotation of the Genome of a California Endemic Oak Quercus lobata Nee (Fagaceae).</title>
        <authorList>
            <person name="Sork V.L."/>
            <person name="Fitz-Gibbon S.T."/>
            <person name="Puiu D."/>
            <person name="Crepeau M."/>
            <person name="Gugger P.F."/>
            <person name="Sherman R."/>
            <person name="Stevens K."/>
            <person name="Langley C.H."/>
            <person name="Pellegrini M."/>
            <person name="Salzberg S.L."/>
        </authorList>
    </citation>
    <scope>NUCLEOTIDE SEQUENCE [LARGE SCALE GENOMIC DNA]</scope>
    <source>
        <strain evidence="1 2">cv. SW786</strain>
    </source>
</reference>
<evidence type="ECO:0000313" key="1">
    <source>
        <dbReference type="EnsemblPlants" id="QL04p059554:mrna"/>
    </source>
</evidence>
<dbReference type="Gramene" id="QL04p059554:mrna">
    <property type="protein sequence ID" value="QL04p059554:mrna"/>
    <property type="gene ID" value="QL04p059554"/>
</dbReference>
<accession>A0A7N2LGR2</accession>